<sequence length="159" mass="17981">MDRVFNQEGAQSFKEKWMSSIKVFTVLNTGSEVRSGRLAGSVLEDKMNEWLKSRRIDILGINQQVYEGEDKTISPNVVLTLLYEDNPLASKTKTRVFTLLNNSLVAVEVKDQSMGDVLDKVVNKWLNESHVDVLCTRTSLYGLGYSVKPSILFTILYTL</sequence>
<accession>A0A1F6P1Y6</accession>
<evidence type="ECO:0000313" key="2">
    <source>
        <dbReference type="Proteomes" id="UP000178895"/>
    </source>
</evidence>
<reference evidence="1 2" key="1">
    <citation type="journal article" date="2016" name="Nat. Commun.">
        <title>Thousands of microbial genomes shed light on interconnected biogeochemical processes in an aquifer system.</title>
        <authorList>
            <person name="Anantharaman K."/>
            <person name="Brown C.T."/>
            <person name="Hug L.A."/>
            <person name="Sharon I."/>
            <person name="Castelle C.J."/>
            <person name="Probst A.J."/>
            <person name="Thomas B.C."/>
            <person name="Singh A."/>
            <person name="Wilkins M.J."/>
            <person name="Karaoz U."/>
            <person name="Brodie E.L."/>
            <person name="Williams K.H."/>
            <person name="Hubbard S.S."/>
            <person name="Banfield J.F."/>
        </authorList>
    </citation>
    <scope>NUCLEOTIDE SEQUENCE [LARGE SCALE GENOMIC DNA]</scope>
</reference>
<name>A0A1F6P1Y6_9BACT</name>
<organism evidence="1 2">
    <name type="scientific">Candidatus Magasanikbacteria bacterium RIFOXYC2_FULL_40_16</name>
    <dbReference type="NCBI Taxonomy" id="1798703"/>
    <lineage>
        <taxon>Bacteria</taxon>
        <taxon>Candidatus Magasanikiibacteriota</taxon>
    </lineage>
</organism>
<evidence type="ECO:0000313" key="1">
    <source>
        <dbReference type="EMBL" id="OGH90151.1"/>
    </source>
</evidence>
<dbReference type="AlphaFoldDB" id="A0A1F6P1Y6"/>
<protein>
    <submittedName>
        <fullName evidence="1">Uncharacterized protein</fullName>
    </submittedName>
</protein>
<dbReference type="Proteomes" id="UP000178895">
    <property type="component" value="Unassembled WGS sequence"/>
</dbReference>
<gene>
    <name evidence="1" type="ORF">A2469_03965</name>
</gene>
<proteinExistence type="predicted"/>
<dbReference type="EMBL" id="MFQY01000011">
    <property type="protein sequence ID" value="OGH90151.1"/>
    <property type="molecule type" value="Genomic_DNA"/>
</dbReference>
<comment type="caution">
    <text evidence="1">The sequence shown here is derived from an EMBL/GenBank/DDBJ whole genome shotgun (WGS) entry which is preliminary data.</text>
</comment>